<keyword evidence="2" id="KW-1185">Reference proteome</keyword>
<reference evidence="1" key="1">
    <citation type="submission" date="2021-06" db="EMBL/GenBank/DDBJ databases">
        <authorList>
            <person name="Kallberg Y."/>
            <person name="Tangrot J."/>
            <person name="Rosling A."/>
        </authorList>
    </citation>
    <scope>NUCLEOTIDE SEQUENCE</scope>
    <source>
        <strain evidence="1">MA461A</strain>
    </source>
</reference>
<name>A0ACA9SNJ7_9GLOM</name>
<gene>
    <name evidence="1" type="ORF">RPERSI_LOCUS32837</name>
</gene>
<dbReference type="EMBL" id="CAJVQC010139074">
    <property type="protein sequence ID" value="CAG8843600.1"/>
    <property type="molecule type" value="Genomic_DNA"/>
</dbReference>
<evidence type="ECO:0000313" key="1">
    <source>
        <dbReference type="EMBL" id="CAG8843600.1"/>
    </source>
</evidence>
<organism evidence="1 2">
    <name type="scientific">Racocetra persica</name>
    <dbReference type="NCBI Taxonomy" id="160502"/>
    <lineage>
        <taxon>Eukaryota</taxon>
        <taxon>Fungi</taxon>
        <taxon>Fungi incertae sedis</taxon>
        <taxon>Mucoromycota</taxon>
        <taxon>Glomeromycotina</taxon>
        <taxon>Glomeromycetes</taxon>
        <taxon>Diversisporales</taxon>
        <taxon>Gigasporaceae</taxon>
        <taxon>Racocetra</taxon>
    </lineage>
</organism>
<dbReference type="Proteomes" id="UP000789920">
    <property type="component" value="Unassembled WGS sequence"/>
</dbReference>
<accession>A0ACA9SNJ7</accession>
<feature type="non-terminal residue" evidence="1">
    <location>
        <position position="1"/>
    </location>
</feature>
<comment type="caution">
    <text evidence="1">The sequence shown here is derived from an EMBL/GenBank/DDBJ whole genome shotgun (WGS) entry which is preliminary data.</text>
</comment>
<evidence type="ECO:0000313" key="2">
    <source>
        <dbReference type="Proteomes" id="UP000789920"/>
    </source>
</evidence>
<proteinExistence type="predicted"/>
<feature type="non-terminal residue" evidence="1">
    <location>
        <position position="175"/>
    </location>
</feature>
<protein>
    <submittedName>
        <fullName evidence="1">16649_t:CDS:1</fullName>
    </submittedName>
</protein>
<sequence>SDNSGNWVKYLRKELKDTNSITTPSKKTIGIIKDILTADVYNIDKKEYEGEFLKWGLEVDESVKLTVIEYNLRKKQWNPDDKKKSLDILPSFYPNGKNFILLCEVLENDDFITITRIGVIIWSYKPDFKLGDVKNIKMHYYWNCWNDHLEEFKFKKIKFEDIFEKRASGRILPAS</sequence>